<sequence>LTEIKQETGRDVQRIRTDGGTEFVNREFDNFLTEKKIVHEKSPPYTPQCNGMAERENRTLVEKARSMLHARNLPRCLWAEAVHTAAYLLNRIPNRKETTKTPYEKWFEKRPTVEHLRIFGCDAYVHIPDQHRKKFDRKARKVIFVGYGPSNKMFRKRLMLIDGEEEIWMQTADKDEDNFLEEDIPDDKTEKRGPGRPPGSRNKIKVIGNPLKMELRSKSTERTAMLAAADPLIVLKELVKKLDAEFEITVGDPSNFVGLEIYRDRSKRTIAIGQKNYIRRVLLKFNMESCKSVATPGDPSIKLSKDMAPSNDDETNQMQLIPYQAAVGSLIFLMNCTRPDISFEVSKVAQFAENPGLSHWKAVQRIFRYIKGTEDLKLVYCSNLKRDKIGIPSMENQHQLIAFCDSDWAGDADNR</sequence>
<dbReference type="GO" id="GO:0003676">
    <property type="term" value="F:nucleic acid binding"/>
    <property type="evidence" value="ECO:0007669"/>
    <property type="project" value="InterPro"/>
</dbReference>
<keyword evidence="2" id="KW-0479">Metal-binding</keyword>
<proteinExistence type="predicted"/>
<keyword evidence="7" id="KW-0695">RNA-directed DNA polymerase</keyword>
<dbReference type="Gene3D" id="3.30.420.10">
    <property type="entry name" value="Ribonuclease H-like superfamily/Ribonuclease H"/>
    <property type="match status" value="1"/>
</dbReference>
<dbReference type="Pfam" id="PF25597">
    <property type="entry name" value="SH3_retrovirus"/>
    <property type="match status" value="1"/>
</dbReference>
<comment type="caution">
    <text evidence="12">The sequence shown here is derived from an EMBL/GenBank/DDBJ whole genome shotgun (WGS) entry which is preliminary data.</text>
</comment>
<keyword evidence="9" id="KW-0233">DNA recombination</keyword>
<keyword evidence="6" id="KW-0229">DNA integration</keyword>
<dbReference type="OrthoDB" id="7617425at2759"/>
<keyword evidence="8" id="KW-0239">DNA-directed DNA polymerase</keyword>
<dbReference type="PANTHER" id="PTHR42648:SF11">
    <property type="entry name" value="TRANSPOSON TY4-P GAG-POL POLYPROTEIN"/>
    <property type="match status" value="1"/>
</dbReference>
<dbReference type="AlphaFoldDB" id="A0A0V1GX97"/>
<dbReference type="EMBL" id="JYDP01000208">
    <property type="protein sequence ID" value="KRZ03009.1"/>
    <property type="molecule type" value="Genomic_DNA"/>
</dbReference>
<accession>A0A0V1GX97</accession>
<evidence type="ECO:0000256" key="9">
    <source>
        <dbReference type="ARBA" id="ARBA00023172"/>
    </source>
</evidence>
<dbReference type="PANTHER" id="PTHR42648">
    <property type="entry name" value="TRANSPOSASE, PUTATIVE-RELATED"/>
    <property type="match status" value="1"/>
</dbReference>
<evidence type="ECO:0000256" key="2">
    <source>
        <dbReference type="ARBA" id="ARBA00022723"/>
    </source>
</evidence>
<keyword evidence="13" id="KW-1185">Reference proteome</keyword>
<protein>
    <submittedName>
        <fullName evidence="12">Retrovirus-related Pol polyprotein from transposon TNT 1-94</fullName>
    </submittedName>
</protein>
<evidence type="ECO:0000256" key="3">
    <source>
        <dbReference type="ARBA" id="ARBA00022759"/>
    </source>
</evidence>
<dbReference type="GO" id="GO:0046872">
    <property type="term" value="F:metal ion binding"/>
    <property type="evidence" value="ECO:0007669"/>
    <property type="project" value="UniProtKB-KW"/>
</dbReference>
<keyword evidence="3" id="KW-0255">Endonuclease</keyword>
<dbReference type="InterPro" id="IPR001584">
    <property type="entry name" value="Integrase_cat-core"/>
</dbReference>
<evidence type="ECO:0000256" key="7">
    <source>
        <dbReference type="ARBA" id="ARBA00022918"/>
    </source>
</evidence>
<keyword evidence="8" id="KW-0808">Transferase</keyword>
<evidence type="ECO:0000256" key="8">
    <source>
        <dbReference type="ARBA" id="ARBA00022932"/>
    </source>
</evidence>
<evidence type="ECO:0000256" key="5">
    <source>
        <dbReference type="ARBA" id="ARBA00022842"/>
    </source>
</evidence>
<dbReference type="Proteomes" id="UP000055024">
    <property type="component" value="Unassembled WGS sequence"/>
</dbReference>
<dbReference type="PROSITE" id="PS50994">
    <property type="entry name" value="INTEGRASE"/>
    <property type="match status" value="1"/>
</dbReference>
<dbReference type="STRING" id="268475.A0A0V1GX97"/>
<keyword evidence="8" id="KW-0548">Nucleotidyltransferase</keyword>
<organism evidence="12 13">
    <name type="scientific">Trichinella zimbabwensis</name>
    <dbReference type="NCBI Taxonomy" id="268475"/>
    <lineage>
        <taxon>Eukaryota</taxon>
        <taxon>Metazoa</taxon>
        <taxon>Ecdysozoa</taxon>
        <taxon>Nematoda</taxon>
        <taxon>Enoplea</taxon>
        <taxon>Dorylaimia</taxon>
        <taxon>Trichinellida</taxon>
        <taxon>Trichinellidae</taxon>
        <taxon>Trichinella</taxon>
    </lineage>
</organism>
<evidence type="ECO:0000313" key="13">
    <source>
        <dbReference type="Proteomes" id="UP000055024"/>
    </source>
</evidence>
<name>A0A0V1GX97_9BILA</name>
<dbReference type="InterPro" id="IPR057670">
    <property type="entry name" value="SH3_retrovirus"/>
</dbReference>
<feature type="domain" description="Integrase catalytic" evidence="11">
    <location>
        <begin position="1"/>
        <end position="110"/>
    </location>
</feature>
<dbReference type="InterPro" id="IPR039537">
    <property type="entry name" value="Retrotran_Ty1/copia-like"/>
</dbReference>
<dbReference type="GO" id="GO:0003964">
    <property type="term" value="F:RNA-directed DNA polymerase activity"/>
    <property type="evidence" value="ECO:0007669"/>
    <property type="project" value="UniProtKB-KW"/>
</dbReference>
<evidence type="ECO:0000259" key="11">
    <source>
        <dbReference type="PROSITE" id="PS50994"/>
    </source>
</evidence>
<feature type="non-terminal residue" evidence="12">
    <location>
        <position position="1"/>
    </location>
</feature>
<dbReference type="InterPro" id="IPR012337">
    <property type="entry name" value="RNaseH-like_sf"/>
</dbReference>
<keyword evidence="1" id="KW-0540">Nuclease</keyword>
<dbReference type="GO" id="GO:0004519">
    <property type="term" value="F:endonuclease activity"/>
    <property type="evidence" value="ECO:0007669"/>
    <property type="project" value="UniProtKB-KW"/>
</dbReference>
<dbReference type="GO" id="GO:0003887">
    <property type="term" value="F:DNA-directed DNA polymerase activity"/>
    <property type="evidence" value="ECO:0007669"/>
    <property type="project" value="UniProtKB-KW"/>
</dbReference>
<dbReference type="InterPro" id="IPR036397">
    <property type="entry name" value="RNaseH_sf"/>
</dbReference>
<dbReference type="GO" id="GO:0016787">
    <property type="term" value="F:hydrolase activity"/>
    <property type="evidence" value="ECO:0007669"/>
    <property type="project" value="UniProtKB-KW"/>
</dbReference>
<keyword evidence="4" id="KW-0378">Hydrolase</keyword>
<keyword evidence="5" id="KW-0460">Magnesium</keyword>
<feature type="region of interest" description="Disordered" evidence="10">
    <location>
        <begin position="179"/>
        <end position="203"/>
    </location>
</feature>
<evidence type="ECO:0000256" key="6">
    <source>
        <dbReference type="ARBA" id="ARBA00022908"/>
    </source>
</evidence>
<gene>
    <name evidence="12" type="ORF">T11_1190</name>
</gene>
<evidence type="ECO:0000256" key="4">
    <source>
        <dbReference type="ARBA" id="ARBA00022801"/>
    </source>
</evidence>
<evidence type="ECO:0000256" key="10">
    <source>
        <dbReference type="SAM" id="MobiDB-lite"/>
    </source>
</evidence>
<evidence type="ECO:0000313" key="12">
    <source>
        <dbReference type="EMBL" id="KRZ03009.1"/>
    </source>
</evidence>
<dbReference type="GO" id="GO:0006310">
    <property type="term" value="P:DNA recombination"/>
    <property type="evidence" value="ECO:0007669"/>
    <property type="project" value="UniProtKB-KW"/>
</dbReference>
<dbReference type="GO" id="GO:0015074">
    <property type="term" value="P:DNA integration"/>
    <property type="evidence" value="ECO:0007669"/>
    <property type="project" value="UniProtKB-KW"/>
</dbReference>
<dbReference type="SUPFAM" id="SSF53098">
    <property type="entry name" value="Ribonuclease H-like"/>
    <property type="match status" value="1"/>
</dbReference>
<reference evidence="12 13" key="1">
    <citation type="submission" date="2015-01" db="EMBL/GenBank/DDBJ databases">
        <title>Evolution of Trichinella species and genotypes.</title>
        <authorList>
            <person name="Korhonen P.K."/>
            <person name="Edoardo P."/>
            <person name="Giuseppe L.R."/>
            <person name="Gasser R.B."/>
        </authorList>
    </citation>
    <scope>NUCLEOTIDE SEQUENCE [LARGE SCALE GENOMIC DNA]</scope>
    <source>
        <strain evidence="12">ISS1029</strain>
    </source>
</reference>
<evidence type="ECO:0000256" key="1">
    <source>
        <dbReference type="ARBA" id="ARBA00022722"/>
    </source>
</evidence>